<gene>
    <name evidence="1" type="ORF">BWGOE8_27600</name>
</gene>
<dbReference type="PATRIC" id="fig|86662.25.peg.2811"/>
<dbReference type="EMBL" id="LXLT01000035">
    <property type="protein sequence ID" value="OFD78250.1"/>
    <property type="molecule type" value="Genomic_DNA"/>
</dbReference>
<evidence type="ECO:0000313" key="2">
    <source>
        <dbReference type="Proteomes" id="UP000175706"/>
    </source>
</evidence>
<dbReference type="AlphaFoldDB" id="A0A1E8B6N4"/>
<dbReference type="Proteomes" id="UP000175706">
    <property type="component" value="Unassembled WGS sequence"/>
</dbReference>
<comment type="caution">
    <text evidence="1">The sequence shown here is derived from an EMBL/GenBank/DDBJ whole genome shotgun (WGS) entry which is preliminary data.</text>
</comment>
<dbReference type="RefSeq" id="WP_070143352.1">
    <property type="nucleotide sequence ID" value="NZ_LXLT01000035.1"/>
</dbReference>
<proteinExistence type="predicted"/>
<organism evidence="1 2">
    <name type="scientific">Bacillus mycoides</name>
    <dbReference type="NCBI Taxonomy" id="1405"/>
    <lineage>
        <taxon>Bacteria</taxon>
        <taxon>Bacillati</taxon>
        <taxon>Bacillota</taxon>
        <taxon>Bacilli</taxon>
        <taxon>Bacillales</taxon>
        <taxon>Bacillaceae</taxon>
        <taxon>Bacillus</taxon>
        <taxon>Bacillus cereus group</taxon>
    </lineage>
</organism>
<protein>
    <submittedName>
        <fullName evidence="1">Uncharacterized protein</fullName>
    </submittedName>
</protein>
<reference evidence="1 2" key="1">
    <citation type="submission" date="2016-05" db="EMBL/GenBank/DDBJ databases">
        <title>Bacillus thuringiensis and Bacillus weihenstephanensis as novel biocontrol agents of wilt causing Verticillium species.</title>
        <authorList>
            <person name="Hollensteiner J."/>
            <person name="Wemheuer F."/>
            <person name="Harting R."/>
            <person name="Kolarzyk A."/>
            <person name="Diaz-Valerio S."/>
            <person name="Poehlein A."/>
            <person name="Brzuszkiewicz E."/>
            <person name="Nesemann K."/>
            <person name="Braus-Stromeyer S."/>
            <person name="Braus G."/>
            <person name="Daniel R."/>
            <person name="Liesegang H."/>
        </authorList>
    </citation>
    <scope>NUCLEOTIDE SEQUENCE [LARGE SCALE GENOMIC DNA]</scope>
    <source>
        <strain evidence="1 2">GOE8</strain>
    </source>
</reference>
<sequence>MDKKLEEIIVNSFFTKRLKNRIMFELSSTKKRKNAIGRLCHNYRTTLREEYMIEIPKPNSCPIDIGRLLKKHGADDSCYAISWDTKIDGKILPLLDALEAAVGMGMPSILYSITNQVAYFEAEQETLPSPRFILKRTY</sequence>
<accession>A0A1E8B6N4</accession>
<evidence type="ECO:0000313" key="1">
    <source>
        <dbReference type="EMBL" id="OFD78250.1"/>
    </source>
</evidence>
<name>A0A1E8B6N4_BACMY</name>